<keyword evidence="8" id="KW-1185">Reference proteome</keyword>
<feature type="domain" description="FAD-binding" evidence="6">
    <location>
        <begin position="158"/>
        <end position="390"/>
    </location>
</feature>
<reference evidence="7 8" key="1">
    <citation type="submission" date="2023-11" db="EMBL/GenBank/DDBJ databases">
        <title>An acidophilic fungus is an integral part of prey digestion in a carnivorous sundew plant.</title>
        <authorList>
            <person name="Tsai I.J."/>
        </authorList>
    </citation>
    <scope>NUCLEOTIDE SEQUENCE [LARGE SCALE GENOMIC DNA]</scope>
    <source>
        <strain evidence="7">169a</strain>
    </source>
</reference>
<dbReference type="InterPro" id="IPR050493">
    <property type="entry name" value="FAD-dep_Monooxygenase_BioMet"/>
</dbReference>
<dbReference type="Pfam" id="PF01494">
    <property type="entry name" value="FAD_binding_3"/>
    <property type="match status" value="1"/>
</dbReference>
<dbReference type="PANTHER" id="PTHR13789:SF309">
    <property type="entry name" value="PUTATIVE (AFU_ORTHOLOGUE AFUA_6G14510)-RELATED"/>
    <property type="match status" value="1"/>
</dbReference>
<sequence length="452" mass="50255">MKIVILGGGISGLAFYLYLQKEGLTQTHDITIYDSRDLSSTALNQPLNLTGTASNIGDSNTDYTAPIYDASKIGGALGLAANGLGVLRRLDRVLLDEVMRTGHVTKIWRLANARGWTLSLIRMVGEDEGVMLLREELWRVLRKRVPDEVVRRGKVVRIDLKGEGARTRVRFEDGQDVEADLVVGADGIWSPTRKAMFEGQGPNGEYQFAPHYEGLVGVGGYLPASQIHNVPDGQMNVVFGKNGFFGYGYASSVPEDPSKHGDIAVWWSTHSLKECPSDWRNIDLDEVNQDLKARHKDWNDKTVQNIIKSANVPHLWPTFTTPLLPSWSCPGAVLIGDAAHALTPSSSQGASMALEDSETLALLLAHHLGKSGADGTSLALKQYDELRIPRLDMIHKKSQETSSMKQDMNVMEEFIMYFFIWLMGYLRANEKYQKAVQSYDVRKEVEKILAKH</sequence>
<proteinExistence type="inferred from homology"/>
<keyword evidence="2" id="KW-0285">Flavoprotein</keyword>
<dbReference type="InterPro" id="IPR002938">
    <property type="entry name" value="FAD-bd"/>
</dbReference>
<evidence type="ECO:0000256" key="1">
    <source>
        <dbReference type="ARBA" id="ARBA00007992"/>
    </source>
</evidence>
<evidence type="ECO:0000313" key="7">
    <source>
        <dbReference type="EMBL" id="WPH00028.1"/>
    </source>
</evidence>
<dbReference type="SUPFAM" id="SSF51905">
    <property type="entry name" value="FAD/NAD(P)-binding domain"/>
    <property type="match status" value="1"/>
</dbReference>
<dbReference type="PANTHER" id="PTHR13789">
    <property type="entry name" value="MONOOXYGENASE"/>
    <property type="match status" value="1"/>
</dbReference>
<evidence type="ECO:0000256" key="3">
    <source>
        <dbReference type="ARBA" id="ARBA00022827"/>
    </source>
</evidence>
<dbReference type="InterPro" id="IPR036188">
    <property type="entry name" value="FAD/NAD-bd_sf"/>
</dbReference>
<dbReference type="EMBL" id="CP138583">
    <property type="protein sequence ID" value="WPH00028.1"/>
    <property type="molecule type" value="Genomic_DNA"/>
</dbReference>
<evidence type="ECO:0000259" key="6">
    <source>
        <dbReference type="Pfam" id="PF01494"/>
    </source>
</evidence>
<evidence type="ECO:0000256" key="5">
    <source>
        <dbReference type="ARBA" id="ARBA00023033"/>
    </source>
</evidence>
<gene>
    <name evidence="7" type="ORF">R9X50_00285100</name>
</gene>
<dbReference type="Proteomes" id="UP001303373">
    <property type="component" value="Chromosome 4"/>
</dbReference>
<keyword evidence="5" id="KW-0503">Monooxygenase</keyword>
<evidence type="ECO:0000256" key="2">
    <source>
        <dbReference type="ARBA" id="ARBA00022630"/>
    </source>
</evidence>
<dbReference type="Gene3D" id="3.50.50.60">
    <property type="entry name" value="FAD/NAD(P)-binding domain"/>
    <property type="match status" value="1"/>
</dbReference>
<dbReference type="GO" id="GO:0071949">
    <property type="term" value="F:FAD binding"/>
    <property type="evidence" value="ECO:0007669"/>
    <property type="project" value="InterPro"/>
</dbReference>
<protein>
    <recommendedName>
        <fullName evidence="6">FAD-binding domain-containing protein</fullName>
    </recommendedName>
</protein>
<keyword evidence="3" id="KW-0274">FAD</keyword>
<accession>A0AAQ3RBC1</accession>
<evidence type="ECO:0000313" key="8">
    <source>
        <dbReference type="Proteomes" id="UP001303373"/>
    </source>
</evidence>
<evidence type="ECO:0000256" key="4">
    <source>
        <dbReference type="ARBA" id="ARBA00023002"/>
    </source>
</evidence>
<organism evidence="7 8">
    <name type="scientific">Acrodontium crateriforme</name>
    <dbReference type="NCBI Taxonomy" id="150365"/>
    <lineage>
        <taxon>Eukaryota</taxon>
        <taxon>Fungi</taxon>
        <taxon>Dikarya</taxon>
        <taxon>Ascomycota</taxon>
        <taxon>Pezizomycotina</taxon>
        <taxon>Dothideomycetes</taxon>
        <taxon>Dothideomycetidae</taxon>
        <taxon>Mycosphaerellales</taxon>
        <taxon>Teratosphaeriaceae</taxon>
        <taxon>Acrodontium</taxon>
    </lineage>
</organism>
<dbReference type="AlphaFoldDB" id="A0AAQ3RBC1"/>
<dbReference type="PRINTS" id="PR00420">
    <property type="entry name" value="RNGMNOXGNASE"/>
</dbReference>
<keyword evidence="4" id="KW-0560">Oxidoreductase</keyword>
<dbReference type="GO" id="GO:0004497">
    <property type="term" value="F:monooxygenase activity"/>
    <property type="evidence" value="ECO:0007669"/>
    <property type="project" value="UniProtKB-KW"/>
</dbReference>
<comment type="similarity">
    <text evidence="1">Belongs to the paxM FAD-dependent monooxygenase family.</text>
</comment>
<name>A0AAQ3RBC1_9PEZI</name>